<dbReference type="Proteomes" id="UP000295060">
    <property type="component" value="Unassembled WGS sequence"/>
</dbReference>
<evidence type="ECO:0000313" key="2">
    <source>
        <dbReference type="Proteomes" id="UP000295060"/>
    </source>
</evidence>
<dbReference type="InterPro" id="IPR012349">
    <property type="entry name" value="Split_barrel_FMN-bd"/>
</dbReference>
<dbReference type="EMBL" id="SODU01000001">
    <property type="protein sequence ID" value="TDW95608.1"/>
    <property type="molecule type" value="Genomic_DNA"/>
</dbReference>
<protein>
    <submittedName>
        <fullName evidence="1">Nitroimidazol reductase NimA-like FMN-containing flavoprotein (Pyridoxamine 5'-phosphate oxidase superfamily)</fullName>
    </submittedName>
</protein>
<name>A0ABY2FR58_9ACTN</name>
<dbReference type="InterPro" id="IPR024747">
    <property type="entry name" value="Pyridox_Oxase-rel"/>
</dbReference>
<keyword evidence="2" id="KW-1185">Reference proteome</keyword>
<sequence>MPDRMTRAEREAFLTDVRVGVLAVTSDDPERAPVSAPVWYDYSPETGVTVIMNAKSRKGVAIEAARRFVLVVQSEATPYRYVTVEGPVTEIRSPDTAKDLLPMAIRYLGEDFGSTYTKEWEEAGGSETDLVYVMKPQQWNTADFTNDFA</sequence>
<evidence type="ECO:0000313" key="1">
    <source>
        <dbReference type="EMBL" id="TDW95608.1"/>
    </source>
</evidence>
<accession>A0ABY2FR58</accession>
<dbReference type="Pfam" id="PF12900">
    <property type="entry name" value="Pyridox_ox_2"/>
    <property type="match status" value="1"/>
</dbReference>
<proteinExistence type="predicted"/>
<gene>
    <name evidence="1" type="ORF">EV137_2951</name>
</gene>
<reference evidence="1 2" key="1">
    <citation type="submission" date="2019-03" db="EMBL/GenBank/DDBJ databases">
        <title>Genomic Encyclopedia of Type Strains, Phase III (KMG-III): the genomes of soil and plant-associated and newly described type strains.</title>
        <authorList>
            <person name="Whitman W."/>
        </authorList>
    </citation>
    <scope>NUCLEOTIDE SEQUENCE [LARGE SCALE GENOMIC DNA]</scope>
    <source>
        <strain evidence="1 2">VKMAc-2574</strain>
    </source>
</reference>
<dbReference type="Gene3D" id="2.30.110.10">
    <property type="entry name" value="Electron Transport, Fmn-binding Protein, Chain A"/>
    <property type="match status" value="1"/>
</dbReference>
<comment type="caution">
    <text evidence="1">The sequence shown here is derived from an EMBL/GenBank/DDBJ whole genome shotgun (WGS) entry which is preliminary data.</text>
</comment>
<organism evidence="1 2">
    <name type="scientific">Kribbella pratensis</name>
    <dbReference type="NCBI Taxonomy" id="2512112"/>
    <lineage>
        <taxon>Bacteria</taxon>
        <taxon>Bacillati</taxon>
        <taxon>Actinomycetota</taxon>
        <taxon>Actinomycetes</taxon>
        <taxon>Propionibacteriales</taxon>
        <taxon>Kribbellaceae</taxon>
        <taxon>Kribbella</taxon>
    </lineage>
</organism>
<dbReference type="SUPFAM" id="SSF50475">
    <property type="entry name" value="FMN-binding split barrel"/>
    <property type="match status" value="1"/>
</dbReference>
<dbReference type="RefSeq" id="WP_134004159.1">
    <property type="nucleotide sequence ID" value="NZ_SODU01000001.1"/>
</dbReference>